<organism evidence="1 2">
    <name type="scientific">Crotalaria pallida</name>
    <name type="common">Smooth rattlebox</name>
    <name type="synonym">Crotalaria striata</name>
    <dbReference type="NCBI Taxonomy" id="3830"/>
    <lineage>
        <taxon>Eukaryota</taxon>
        <taxon>Viridiplantae</taxon>
        <taxon>Streptophyta</taxon>
        <taxon>Embryophyta</taxon>
        <taxon>Tracheophyta</taxon>
        <taxon>Spermatophyta</taxon>
        <taxon>Magnoliopsida</taxon>
        <taxon>eudicotyledons</taxon>
        <taxon>Gunneridae</taxon>
        <taxon>Pentapetalae</taxon>
        <taxon>rosids</taxon>
        <taxon>fabids</taxon>
        <taxon>Fabales</taxon>
        <taxon>Fabaceae</taxon>
        <taxon>Papilionoideae</taxon>
        <taxon>50 kb inversion clade</taxon>
        <taxon>genistoids sensu lato</taxon>
        <taxon>core genistoids</taxon>
        <taxon>Crotalarieae</taxon>
        <taxon>Crotalaria</taxon>
    </lineage>
</organism>
<comment type="caution">
    <text evidence="1">The sequence shown here is derived from an EMBL/GenBank/DDBJ whole genome shotgun (WGS) entry which is preliminary data.</text>
</comment>
<proteinExistence type="predicted"/>
<sequence>MITASPDNPKPTVLHSPSTILETQESRAANQDSDLVADRVCPLLMMVTLSRCFSFPIDESSLFPIEQKLKHKTK</sequence>
<keyword evidence="2" id="KW-1185">Reference proteome</keyword>
<evidence type="ECO:0000313" key="2">
    <source>
        <dbReference type="Proteomes" id="UP001372338"/>
    </source>
</evidence>
<dbReference type="AlphaFoldDB" id="A0AAN9FLC5"/>
<dbReference type="EMBL" id="JAYWIO010000003">
    <property type="protein sequence ID" value="KAK7274113.1"/>
    <property type="molecule type" value="Genomic_DNA"/>
</dbReference>
<evidence type="ECO:0000313" key="1">
    <source>
        <dbReference type="EMBL" id="KAK7274113.1"/>
    </source>
</evidence>
<dbReference type="Proteomes" id="UP001372338">
    <property type="component" value="Unassembled WGS sequence"/>
</dbReference>
<accession>A0AAN9FLC5</accession>
<name>A0AAN9FLC5_CROPI</name>
<protein>
    <submittedName>
        <fullName evidence="1">Uncharacterized protein</fullName>
    </submittedName>
</protein>
<gene>
    <name evidence="1" type="ORF">RIF29_15187</name>
</gene>
<reference evidence="1 2" key="1">
    <citation type="submission" date="2024-01" db="EMBL/GenBank/DDBJ databases">
        <title>The genomes of 5 underutilized Papilionoideae crops provide insights into root nodulation and disease resistanc.</title>
        <authorList>
            <person name="Yuan L."/>
        </authorList>
    </citation>
    <scope>NUCLEOTIDE SEQUENCE [LARGE SCALE GENOMIC DNA]</scope>
    <source>
        <strain evidence="1">ZHUSHIDOU_FW_LH</strain>
        <tissue evidence="1">Leaf</tissue>
    </source>
</reference>